<dbReference type="GO" id="GO:0005524">
    <property type="term" value="F:ATP binding"/>
    <property type="evidence" value="ECO:0007669"/>
    <property type="project" value="UniProtKB-KW"/>
</dbReference>
<evidence type="ECO:0000313" key="8">
    <source>
        <dbReference type="EMBL" id="ABO09315.1"/>
    </source>
</evidence>
<dbReference type="CDD" id="cd02196">
    <property type="entry name" value="PurM"/>
    <property type="match status" value="1"/>
</dbReference>
<evidence type="ECO:0000256" key="5">
    <source>
        <dbReference type="ARBA" id="ARBA00022840"/>
    </source>
</evidence>
<dbReference type="KEGG" id="pcl:Pcal_1899"/>
<dbReference type="AlphaFoldDB" id="A3MXE8"/>
<feature type="domain" description="PurM-like N-terminal" evidence="6">
    <location>
        <begin position="38"/>
        <end position="141"/>
    </location>
</feature>
<feature type="domain" description="PurM-like C-terminal" evidence="7">
    <location>
        <begin position="153"/>
        <end position="302"/>
    </location>
</feature>
<dbReference type="Proteomes" id="UP000001431">
    <property type="component" value="Chromosome"/>
</dbReference>
<comment type="pathway">
    <text evidence="1">Purine metabolism; IMP biosynthesis via de novo pathway; 5-amino-1-(5-phospho-D-ribosyl)imidazole from N(2)-formyl-N(1)-(5-phospho-D-ribosyl)glycinamide: step 2/2.</text>
</comment>
<reference evidence="8" key="1">
    <citation type="submission" date="2007-02" db="EMBL/GenBank/DDBJ databases">
        <title>Complete sequence of Pyrobaculum calidifontis JCM 11548.</title>
        <authorList>
            <consortium name="US DOE Joint Genome Institute"/>
            <person name="Copeland A."/>
            <person name="Lucas S."/>
            <person name="Lapidus A."/>
            <person name="Barry K."/>
            <person name="Glavina del Rio T."/>
            <person name="Dalin E."/>
            <person name="Tice H."/>
            <person name="Pitluck S."/>
            <person name="Chain P."/>
            <person name="Malfatti S."/>
            <person name="Shin M."/>
            <person name="Vergez L."/>
            <person name="Schmutz J."/>
            <person name="Larimer F."/>
            <person name="Land M."/>
            <person name="Hauser L."/>
            <person name="Kyrpides N."/>
            <person name="Mikhailova N."/>
            <person name="Cozen A.E."/>
            <person name="Fitz-Gibbon S.T."/>
            <person name="House C.H."/>
            <person name="Saltikov C."/>
            <person name="Lowe T.M."/>
            <person name="Richardson P."/>
        </authorList>
    </citation>
    <scope>NUCLEOTIDE SEQUENCE [LARGE SCALE GENOMIC DNA]</scope>
    <source>
        <strain evidence="8">JCM 11548</strain>
    </source>
</reference>
<dbReference type="PANTHER" id="PTHR10520:SF12">
    <property type="entry name" value="TRIFUNCTIONAL PURINE BIOSYNTHETIC PROTEIN ADENOSINE-3"/>
    <property type="match status" value="1"/>
</dbReference>
<proteinExistence type="predicted"/>
<dbReference type="GO" id="GO:0046084">
    <property type="term" value="P:adenine biosynthetic process"/>
    <property type="evidence" value="ECO:0007669"/>
    <property type="project" value="TreeGrafter"/>
</dbReference>
<sequence>MRYRDAGVDLDKHRQLHKAAASLLGGYAGAYTRWIELGEGEYALHVDGVGTKALWLLQAGRLEVAGWDCLFVNVNDVVSDGFKPVAAVDYVAVSPGLEDAVPPVFEGLRKAAQRANVAVLGGETAIMPDVVNGIDVVCTILAKRVAAPKRPAPGDYLVALESTGPHANGFSLLRRIFKLGERLCGSTVEDILLAPVADYGAVVEMLKEGVVKAVAHITGGAFAKLKRVLGDLGAKLELGNLPCWAEEVVKRGVPREEAYRVFNMGVGMVLVTDTPNDALRRAEDLGLRARVVGRVKEEGPVAVDGVVFH</sequence>
<dbReference type="GO" id="GO:0004641">
    <property type="term" value="F:phosphoribosylformylglycinamidine cyclo-ligase activity"/>
    <property type="evidence" value="ECO:0007669"/>
    <property type="project" value="UniProtKB-EC"/>
</dbReference>
<keyword evidence="3 8" id="KW-0436">Ligase</keyword>
<dbReference type="Gene3D" id="3.90.650.10">
    <property type="entry name" value="PurM-like C-terminal domain"/>
    <property type="match status" value="1"/>
</dbReference>
<evidence type="ECO:0000256" key="4">
    <source>
        <dbReference type="ARBA" id="ARBA00022741"/>
    </source>
</evidence>
<evidence type="ECO:0000259" key="6">
    <source>
        <dbReference type="Pfam" id="PF00586"/>
    </source>
</evidence>
<dbReference type="OrthoDB" id="6605at2157"/>
<keyword evidence="5" id="KW-0067">ATP-binding</keyword>
<dbReference type="GO" id="GO:0006189">
    <property type="term" value="P:'de novo' IMP biosynthetic process"/>
    <property type="evidence" value="ECO:0007669"/>
    <property type="project" value="UniProtKB-UniPathway"/>
</dbReference>
<dbReference type="SUPFAM" id="SSF56042">
    <property type="entry name" value="PurM C-terminal domain-like"/>
    <property type="match status" value="1"/>
</dbReference>
<keyword evidence="9" id="KW-1185">Reference proteome</keyword>
<dbReference type="Pfam" id="PF02769">
    <property type="entry name" value="AIRS_C"/>
    <property type="match status" value="1"/>
</dbReference>
<dbReference type="InterPro" id="IPR004733">
    <property type="entry name" value="PurM_cligase"/>
</dbReference>
<evidence type="ECO:0000256" key="2">
    <source>
        <dbReference type="ARBA" id="ARBA00013047"/>
    </source>
</evidence>
<dbReference type="Pfam" id="PF00586">
    <property type="entry name" value="AIRS"/>
    <property type="match status" value="1"/>
</dbReference>
<dbReference type="PANTHER" id="PTHR10520">
    <property type="entry name" value="TRIFUNCTIONAL PURINE BIOSYNTHETIC PROTEIN ADENOSINE-3-RELATED"/>
    <property type="match status" value="1"/>
</dbReference>
<dbReference type="InterPro" id="IPR016188">
    <property type="entry name" value="PurM-like_N"/>
</dbReference>
<dbReference type="RefSeq" id="WP_011850573.1">
    <property type="nucleotide sequence ID" value="NC_009073.1"/>
</dbReference>
<dbReference type="GO" id="GO:0004637">
    <property type="term" value="F:phosphoribosylamine-glycine ligase activity"/>
    <property type="evidence" value="ECO:0007669"/>
    <property type="project" value="TreeGrafter"/>
</dbReference>
<dbReference type="InterPro" id="IPR036921">
    <property type="entry name" value="PurM-like_N_sf"/>
</dbReference>
<gene>
    <name evidence="8" type="ordered locus">Pcal_1899</name>
</gene>
<evidence type="ECO:0000259" key="7">
    <source>
        <dbReference type="Pfam" id="PF02769"/>
    </source>
</evidence>
<dbReference type="STRING" id="410359.Pcal_1899"/>
<organism evidence="8 9">
    <name type="scientific">Pyrobaculum calidifontis (strain DSM 21063 / JCM 11548 / VA1)</name>
    <dbReference type="NCBI Taxonomy" id="410359"/>
    <lineage>
        <taxon>Archaea</taxon>
        <taxon>Thermoproteota</taxon>
        <taxon>Thermoprotei</taxon>
        <taxon>Thermoproteales</taxon>
        <taxon>Thermoproteaceae</taxon>
        <taxon>Pyrobaculum</taxon>
    </lineage>
</organism>
<dbReference type="eggNOG" id="arCOG00639">
    <property type="taxonomic scope" value="Archaea"/>
</dbReference>
<dbReference type="GeneID" id="4909087"/>
<protein>
    <recommendedName>
        <fullName evidence="2">phosphoribosylformylglycinamidine cyclo-ligase</fullName>
        <ecNumber evidence="2">6.3.3.1</ecNumber>
    </recommendedName>
</protein>
<dbReference type="SUPFAM" id="SSF55326">
    <property type="entry name" value="PurM N-terminal domain-like"/>
    <property type="match status" value="1"/>
</dbReference>
<dbReference type="EC" id="6.3.3.1" evidence="2"/>
<dbReference type="EMBL" id="CP000561">
    <property type="protein sequence ID" value="ABO09315.1"/>
    <property type="molecule type" value="Genomic_DNA"/>
</dbReference>
<evidence type="ECO:0000313" key="9">
    <source>
        <dbReference type="Proteomes" id="UP000001431"/>
    </source>
</evidence>
<evidence type="ECO:0000256" key="1">
    <source>
        <dbReference type="ARBA" id="ARBA00004686"/>
    </source>
</evidence>
<name>A3MXE8_PYRCJ</name>
<evidence type="ECO:0000256" key="3">
    <source>
        <dbReference type="ARBA" id="ARBA00022598"/>
    </source>
</evidence>
<dbReference type="InterPro" id="IPR010918">
    <property type="entry name" value="PurM-like_C_dom"/>
</dbReference>
<dbReference type="HOGENOM" id="CLU_047116_0_0_2"/>
<accession>A3MXE8</accession>
<dbReference type="UniPathway" id="UPA00074">
    <property type="reaction ID" value="UER00129"/>
</dbReference>
<dbReference type="InterPro" id="IPR036676">
    <property type="entry name" value="PurM-like_C_sf"/>
</dbReference>
<dbReference type="Gene3D" id="3.30.1330.10">
    <property type="entry name" value="PurM-like, N-terminal domain"/>
    <property type="match status" value="1"/>
</dbReference>
<dbReference type="GO" id="GO:0005829">
    <property type="term" value="C:cytosol"/>
    <property type="evidence" value="ECO:0007669"/>
    <property type="project" value="TreeGrafter"/>
</dbReference>
<keyword evidence="4" id="KW-0547">Nucleotide-binding</keyword>